<evidence type="ECO:0000313" key="6">
    <source>
        <dbReference type="EMBL" id="GEK92359.1"/>
    </source>
</evidence>
<dbReference type="InterPro" id="IPR014036">
    <property type="entry name" value="DeoR-like_C"/>
</dbReference>
<dbReference type="PANTHER" id="PTHR30363:SF4">
    <property type="entry name" value="GLYCEROL-3-PHOSPHATE REGULON REPRESSOR"/>
    <property type="match status" value="1"/>
</dbReference>
<dbReference type="SUPFAM" id="SSF100950">
    <property type="entry name" value="NagB/RpiA/CoA transferase-like"/>
    <property type="match status" value="1"/>
</dbReference>
<dbReference type="Proteomes" id="UP000321230">
    <property type="component" value="Unassembled WGS sequence"/>
</dbReference>
<keyword evidence="7" id="KW-1185">Reference proteome</keyword>
<dbReference type="RefSeq" id="WP_146793027.1">
    <property type="nucleotide sequence ID" value="NZ_BARC01000005.1"/>
</dbReference>
<evidence type="ECO:0000256" key="1">
    <source>
        <dbReference type="ARBA" id="ARBA00022491"/>
    </source>
</evidence>
<protein>
    <submittedName>
        <fullName evidence="6">DeoR family transcriptional regulator</fullName>
    </submittedName>
</protein>
<comment type="caution">
    <text evidence="6">The sequence shown here is derived from an EMBL/GenBank/DDBJ whole genome shotgun (WGS) entry which is preliminary data.</text>
</comment>
<dbReference type="InterPro" id="IPR050313">
    <property type="entry name" value="Carb_Metab_HTH_regulators"/>
</dbReference>
<sequence length="259" mass="28272">MITPLPQISPRQEHIVTLVRTNGYMSNEDLAQHFNVAVQTIRRDVGFLADKGFLCRHHGGATPVSTVENIAYNERQILNFNAKEAIGRYAAALIPDRSSLFINIGTTTESFARALSTHRDLRVITNNLHVASLISGRTDFKTIIAGGQVRPQDGAIVGAGAIDSLAAFRAEFGVIGISGIEEDGTLLDFDLDEIQCARAIIRHSRRVLLLADHTKFSRHPMGRVGDLSDIDDLITDRPVSAEFQEHLTNAGVTLHIATG</sequence>
<dbReference type="Gene3D" id="1.10.10.10">
    <property type="entry name" value="Winged helix-like DNA-binding domain superfamily/Winged helix DNA-binding domain"/>
    <property type="match status" value="1"/>
</dbReference>
<dbReference type="SMART" id="SM00420">
    <property type="entry name" value="HTH_DEOR"/>
    <property type="match status" value="1"/>
</dbReference>
<keyword evidence="1" id="KW-0678">Repressor</keyword>
<dbReference type="AlphaFoldDB" id="A0A511AVW9"/>
<dbReference type="PANTHER" id="PTHR30363">
    <property type="entry name" value="HTH-TYPE TRANSCRIPTIONAL REGULATOR SRLR-RELATED"/>
    <property type="match status" value="1"/>
</dbReference>
<dbReference type="InterPro" id="IPR036390">
    <property type="entry name" value="WH_DNA-bd_sf"/>
</dbReference>
<feature type="domain" description="HTH deoR-type" evidence="5">
    <location>
        <begin position="8"/>
        <end position="63"/>
    </location>
</feature>
<evidence type="ECO:0000256" key="3">
    <source>
        <dbReference type="ARBA" id="ARBA00023125"/>
    </source>
</evidence>
<dbReference type="Pfam" id="PF08220">
    <property type="entry name" value="HTH_DeoR"/>
    <property type="match status" value="1"/>
</dbReference>
<dbReference type="PROSITE" id="PS00894">
    <property type="entry name" value="HTH_DEOR_1"/>
    <property type="match status" value="1"/>
</dbReference>
<evidence type="ECO:0000259" key="5">
    <source>
        <dbReference type="PROSITE" id="PS51000"/>
    </source>
</evidence>
<reference evidence="6 7" key="1">
    <citation type="submission" date="2019-07" db="EMBL/GenBank/DDBJ databases">
        <title>Whole genome shotgun sequence of Gluconobacter wancherniae NBRC 103581.</title>
        <authorList>
            <person name="Hosoyama A."/>
            <person name="Uohara A."/>
            <person name="Ohji S."/>
            <person name="Ichikawa N."/>
        </authorList>
    </citation>
    <scope>NUCLEOTIDE SEQUENCE [LARGE SCALE GENOMIC DNA]</scope>
    <source>
        <strain evidence="6 7">NBRC 103581</strain>
    </source>
</reference>
<keyword evidence="4" id="KW-0804">Transcription</keyword>
<evidence type="ECO:0000256" key="2">
    <source>
        <dbReference type="ARBA" id="ARBA00023015"/>
    </source>
</evidence>
<dbReference type="Gene3D" id="3.30.750.70">
    <property type="entry name" value="4-hydroxybutyrate coenzyme like domains"/>
    <property type="match status" value="1"/>
</dbReference>
<dbReference type="GO" id="GO:0003700">
    <property type="term" value="F:DNA-binding transcription factor activity"/>
    <property type="evidence" value="ECO:0007669"/>
    <property type="project" value="InterPro"/>
</dbReference>
<dbReference type="GO" id="GO:0003677">
    <property type="term" value="F:DNA binding"/>
    <property type="evidence" value="ECO:0007669"/>
    <property type="project" value="UniProtKB-KW"/>
</dbReference>
<dbReference type="SUPFAM" id="SSF46785">
    <property type="entry name" value="Winged helix' DNA-binding domain"/>
    <property type="match status" value="1"/>
</dbReference>
<dbReference type="Pfam" id="PF00455">
    <property type="entry name" value="DeoRC"/>
    <property type="match status" value="1"/>
</dbReference>
<dbReference type="PRINTS" id="PR00037">
    <property type="entry name" value="HTHLACR"/>
</dbReference>
<keyword evidence="3" id="KW-0238">DNA-binding</keyword>
<dbReference type="InterPro" id="IPR036388">
    <property type="entry name" value="WH-like_DNA-bd_sf"/>
</dbReference>
<keyword evidence="2" id="KW-0805">Transcription regulation</keyword>
<dbReference type="EMBL" id="BJUZ01000001">
    <property type="protein sequence ID" value="GEK92359.1"/>
    <property type="molecule type" value="Genomic_DNA"/>
</dbReference>
<evidence type="ECO:0000313" key="7">
    <source>
        <dbReference type="Proteomes" id="UP000321230"/>
    </source>
</evidence>
<dbReference type="SMART" id="SM01134">
    <property type="entry name" value="DeoRC"/>
    <property type="match status" value="1"/>
</dbReference>
<evidence type="ECO:0000256" key="4">
    <source>
        <dbReference type="ARBA" id="ARBA00023163"/>
    </source>
</evidence>
<organism evidence="6 7">
    <name type="scientific">Gluconobacter wancherniae NBRC 103581</name>
    <dbReference type="NCBI Taxonomy" id="656744"/>
    <lineage>
        <taxon>Bacteria</taxon>
        <taxon>Pseudomonadati</taxon>
        <taxon>Pseudomonadota</taxon>
        <taxon>Alphaproteobacteria</taxon>
        <taxon>Acetobacterales</taxon>
        <taxon>Acetobacteraceae</taxon>
        <taxon>Gluconobacter</taxon>
    </lineage>
</organism>
<dbReference type="InterPro" id="IPR018356">
    <property type="entry name" value="Tscrpt_reg_HTH_DeoR_CS"/>
</dbReference>
<dbReference type="OrthoDB" id="9814815at2"/>
<gene>
    <name evidence="6" type="primary">glpR</name>
    <name evidence="6" type="ORF">GWA01_01290</name>
</gene>
<dbReference type="PROSITE" id="PS51000">
    <property type="entry name" value="HTH_DEOR_2"/>
    <property type="match status" value="1"/>
</dbReference>
<proteinExistence type="predicted"/>
<dbReference type="InterPro" id="IPR001034">
    <property type="entry name" value="DeoR_HTH"/>
</dbReference>
<name>A0A511AVW9_9PROT</name>
<dbReference type="InterPro" id="IPR037171">
    <property type="entry name" value="NagB/RpiA_transferase-like"/>
</dbReference>
<accession>A0A511AVW9</accession>